<dbReference type="RefSeq" id="WP_133867608.1">
    <property type="nucleotide sequence ID" value="NZ_SOAU01000001.1"/>
</dbReference>
<keyword evidence="3" id="KW-1185">Reference proteome</keyword>
<dbReference type="OrthoDB" id="7265085at2"/>
<evidence type="ECO:0000313" key="2">
    <source>
        <dbReference type="EMBL" id="TDT15126.1"/>
    </source>
</evidence>
<dbReference type="NCBIfam" id="TIGR02284">
    <property type="entry name" value="PA2169 family four-helix-bundle protein"/>
    <property type="match status" value="1"/>
</dbReference>
<accession>A0A4R7HY41</accession>
<gene>
    <name evidence="2" type="ORF">BDK89_0687</name>
</gene>
<dbReference type="InterPro" id="IPR011971">
    <property type="entry name" value="CHP02284"/>
</dbReference>
<dbReference type="InterPro" id="IPR016920">
    <property type="entry name" value="UCP029477"/>
</dbReference>
<dbReference type="PIRSF" id="PIRSF029477">
    <property type="entry name" value="UCP029477"/>
    <property type="match status" value="1"/>
</dbReference>
<dbReference type="Proteomes" id="UP000294558">
    <property type="component" value="Unassembled WGS sequence"/>
</dbReference>
<feature type="domain" description="DUF2383" evidence="1">
    <location>
        <begin position="10"/>
        <end position="116"/>
    </location>
</feature>
<proteinExistence type="predicted"/>
<dbReference type="AlphaFoldDB" id="A0A4R7HY41"/>
<dbReference type="InterPro" id="IPR012347">
    <property type="entry name" value="Ferritin-like"/>
</dbReference>
<dbReference type="InterPro" id="IPR019052">
    <property type="entry name" value="DUF2383"/>
</dbReference>
<comment type="caution">
    <text evidence="2">The sequence shown here is derived from an EMBL/GenBank/DDBJ whole genome shotgun (WGS) entry which is preliminary data.</text>
</comment>
<dbReference type="Gene3D" id="1.20.1260.10">
    <property type="match status" value="1"/>
</dbReference>
<evidence type="ECO:0000313" key="3">
    <source>
        <dbReference type="Proteomes" id="UP000294558"/>
    </source>
</evidence>
<evidence type="ECO:0000259" key="1">
    <source>
        <dbReference type="Pfam" id="PF09537"/>
    </source>
</evidence>
<reference evidence="2 3" key="1">
    <citation type="submission" date="2019-03" db="EMBL/GenBank/DDBJ databases">
        <title>Sequencing the genomes of 1000 actinobacteria strains.</title>
        <authorList>
            <person name="Klenk H.-P."/>
        </authorList>
    </citation>
    <scope>NUCLEOTIDE SEQUENCE [LARGE SCALE GENOMIC DNA]</scope>
    <source>
        <strain evidence="2 3">DSM 18936</strain>
    </source>
</reference>
<dbReference type="Pfam" id="PF09537">
    <property type="entry name" value="DUF2383"/>
    <property type="match status" value="1"/>
</dbReference>
<dbReference type="EMBL" id="SOAU01000001">
    <property type="protein sequence ID" value="TDT15126.1"/>
    <property type="molecule type" value="Genomic_DNA"/>
</dbReference>
<organism evidence="2 3">
    <name type="scientific">Ilumatobacter fluminis</name>
    <dbReference type="NCBI Taxonomy" id="467091"/>
    <lineage>
        <taxon>Bacteria</taxon>
        <taxon>Bacillati</taxon>
        <taxon>Actinomycetota</taxon>
        <taxon>Acidimicrobiia</taxon>
        <taxon>Acidimicrobiales</taxon>
        <taxon>Ilumatobacteraceae</taxon>
        <taxon>Ilumatobacter</taxon>
    </lineage>
</organism>
<sequence length="149" mass="16372">MASTDEKVTKDLIETLEDGKVGFGKAADKLETDGRTDIAQQFRGYADQRASFAQELRDLAAQYGDQIDEDSSLLGALHRGWMSIKDAVSGNDPQGVLDAAEQGDDHAKAEYRDALKADISAHLRTVVERQATQVELVHDEVKELRDRAA</sequence>
<name>A0A4R7HY41_9ACTN</name>
<protein>
    <submittedName>
        <fullName evidence="2">Uncharacterized protein (TIGR02284 family)</fullName>
    </submittedName>
</protein>